<dbReference type="InterPro" id="IPR007263">
    <property type="entry name" value="DCC1-like"/>
</dbReference>
<organism evidence="1 2">
    <name type="scientific">Pyrinomonas methylaliphatogenes</name>
    <dbReference type="NCBI Taxonomy" id="454194"/>
    <lineage>
        <taxon>Bacteria</taxon>
        <taxon>Pseudomonadati</taxon>
        <taxon>Acidobacteriota</taxon>
        <taxon>Blastocatellia</taxon>
        <taxon>Blastocatellales</taxon>
        <taxon>Pyrinomonadaceae</taxon>
        <taxon>Pyrinomonas</taxon>
    </lineage>
</organism>
<evidence type="ECO:0000313" key="2">
    <source>
        <dbReference type="Proteomes" id="UP000031518"/>
    </source>
</evidence>
<gene>
    <name evidence="1" type="ORF">PYK22_01624</name>
</gene>
<proteinExistence type="predicted"/>
<accession>A0A0B6WZB5</accession>
<dbReference type="Pfam" id="PF04134">
    <property type="entry name" value="DCC1-like"/>
    <property type="match status" value="1"/>
</dbReference>
<name>A0A0B6WZB5_9BACT</name>
<sequence length="192" mass="21829">MGFGCLKDRSKTGRELKKRAVVGRDSADRLNETIELSSINPSEDEWRLKAELRREGAMKLLEAYVDGDCALCRRMRAAVERRDRAGCIEWLDLRDQAALARATPLKREELAAQMHVRRLHDGVWFRGFDAWLEILDVLPRWRAVARLLSFPPCRAIGRALYRLIARHRYGFGAMGCANGACGPKVKSSLHQP</sequence>
<keyword evidence="2" id="KW-1185">Reference proteome</keyword>
<reference evidence="1 2" key="2">
    <citation type="submission" date="2015-01" db="EMBL/GenBank/DDBJ databases">
        <title>Complete genome sequence of Pyrinomonas methylaliphatogenes type strain K22T.</title>
        <authorList>
            <person name="Lee K.C.Y."/>
            <person name="Power J.F."/>
            <person name="Dunfield P.F."/>
            <person name="Morgan X.C."/>
            <person name="Huttenhower C."/>
            <person name="Stott M.B."/>
        </authorList>
    </citation>
    <scope>NUCLEOTIDE SEQUENCE [LARGE SCALE GENOMIC DNA]</scope>
    <source>
        <strain evidence="1 2">K22</strain>
    </source>
</reference>
<evidence type="ECO:0000313" key="1">
    <source>
        <dbReference type="EMBL" id="CDM65619.1"/>
    </source>
</evidence>
<evidence type="ECO:0008006" key="3">
    <source>
        <dbReference type="Google" id="ProtNLM"/>
    </source>
</evidence>
<dbReference type="Proteomes" id="UP000031518">
    <property type="component" value="Unassembled WGS sequence"/>
</dbReference>
<dbReference type="GO" id="GO:0015035">
    <property type="term" value="F:protein-disulfide reductase activity"/>
    <property type="evidence" value="ECO:0007669"/>
    <property type="project" value="InterPro"/>
</dbReference>
<dbReference type="AlphaFoldDB" id="A0A0B6WZB5"/>
<dbReference type="EMBL" id="CBXV010000005">
    <property type="protein sequence ID" value="CDM65619.1"/>
    <property type="molecule type" value="Genomic_DNA"/>
</dbReference>
<protein>
    <recommendedName>
        <fullName evidence="3">DUF393 domain-containing protein</fullName>
    </recommendedName>
</protein>
<reference evidence="1 2" key="1">
    <citation type="submission" date="2013-12" db="EMBL/GenBank/DDBJ databases">
        <authorList>
            <person name="Stott M."/>
        </authorList>
    </citation>
    <scope>NUCLEOTIDE SEQUENCE [LARGE SCALE GENOMIC DNA]</scope>
    <source>
        <strain evidence="1 2">K22</strain>
    </source>
</reference>